<dbReference type="AlphaFoldDB" id="A0A5J4VMY1"/>
<keyword evidence="1" id="KW-0175">Coiled coil</keyword>
<evidence type="ECO:0000313" key="4">
    <source>
        <dbReference type="Proteomes" id="UP000324800"/>
    </source>
</evidence>
<dbReference type="Proteomes" id="UP000324800">
    <property type="component" value="Unassembled WGS sequence"/>
</dbReference>
<sequence length="193" mass="22447">TQQADADTDQNINDRFNQPSHDTSQKRQPTIPDQSIYESADEIEHNRYQQSPLFDLNPFETDTDQFTDFAQQTDSLNQDIDQQKAQNQQQKQLIQDSKEINKDLQNIGGLYWGQKPVHPWYGQYPNEPHKVVDYQVADQGALTVRQRKILLSKEDRLNLNRPKAHKIAAKRITQSVKAQEQLKNKLGRISHKN</sequence>
<dbReference type="EMBL" id="SNRW01005986">
    <property type="protein sequence ID" value="KAA6383968.1"/>
    <property type="molecule type" value="Genomic_DNA"/>
</dbReference>
<feature type="non-terminal residue" evidence="3">
    <location>
        <position position="1"/>
    </location>
</feature>
<proteinExistence type="predicted"/>
<reference evidence="3 4" key="1">
    <citation type="submission" date="2019-03" db="EMBL/GenBank/DDBJ databases">
        <title>Single cell metagenomics reveals metabolic interactions within the superorganism composed of flagellate Streblomastix strix and complex community of Bacteroidetes bacteria on its surface.</title>
        <authorList>
            <person name="Treitli S.C."/>
            <person name="Kolisko M."/>
            <person name="Husnik F."/>
            <person name="Keeling P."/>
            <person name="Hampl V."/>
        </authorList>
    </citation>
    <scope>NUCLEOTIDE SEQUENCE [LARGE SCALE GENOMIC DNA]</scope>
    <source>
        <strain evidence="3">ST1C</strain>
    </source>
</reference>
<organism evidence="3 4">
    <name type="scientific">Streblomastix strix</name>
    <dbReference type="NCBI Taxonomy" id="222440"/>
    <lineage>
        <taxon>Eukaryota</taxon>
        <taxon>Metamonada</taxon>
        <taxon>Preaxostyla</taxon>
        <taxon>Oxymonadida</taxon>
        <taxon>Streblomastigidae</taxon>
        <taxon>Streblomastix</taxon>
    </lineage>
</organism>
<feature type="region of interest" description="Disordered" evidence="2">
    <location>
        <begin position="1"/>
        <end position="36"/>
    </location>
</feature>
<accession>A0A5J4VMY1</accession>
<evidence type="ECO:0000256" key="2">
    <source>
        <dbReference type="SAM" id="MobiDB-lite"/>
    </source>
</evidence>
<protein>
    <submittedName>
        <fullName evidence="3">Uncharacterized protein</fullName>
    </submittedName>
</protein>
<feature type="coiled-coil region" evidence="1">
    <location>
        <begin position="73"/>
        <end position="100"/>
    </location>
</feature>
<evidence type="ECO:0000256" key="1">
    <source>
        <dbReference type="SAM" id="Coils"/>
    </source>
</evidence>
<name>A0A5J4VMY1_9EUKA</name>
<gene>
    <name evidence="3" type="ORF">EZS28_020504</name>
</gene>
<comment type="caution">
    <text evidence="3">The sequence shown here is derived from an EMBL/GenBank/DDBJ whole genome shotgun (WGS) entry which is preliminary data.</text>
</comment>
<evidence type="ECO:0000313" key="3">
    <source>
        <dbReference type="EMBL" id="KAA6383968.1"/>
    </source>
</evidence>